<name>A0A6B9FXT7_9HYPH</name>
<keyword evidence="1" id="KW-0966">Cell projection</keyword>
<keyword evidence="1" id="KW-0969">Cilium</keyword>
<evidence type="ECO:0000313" key="1">
    <source>
        <dbReference type="EMBL" id="QGY05314.1"/>
    </source>
</evidence>
<dbReference type="OrthoDB" id="7210951at2"/>
<dbReference type="KEGG" id="mmes:MMSR116_27990"/>
<gene>
    <name evidence="1" type="ORF">MMSR116_27990</name>
</gene>
<proteinExistence type="predicted"/>
<dbReference type="EMBL" id="CP043538">
    <property type="protein sequence ID" value="QGY05314.1"/>
    <property type="molecule type" value="Genomic_DNA"/>
</dbReference>
<dbReference type="RefSeq" id="WP_010684120.1">
    <property type="nucleotide sequence ID" value="NZ_CP043538.1"/>
</dbReference>
<organism evidence="1 2">
    <name type="scientific">Methylobacterium mesophilicum SR1.6/6</name>
    <dbReference type="NCBI Taxonomy" id="908290"/>
    <lineage>
        <taxon>Bacteria</taxon>
        <taxon>Pseudomonadati</taxon>
        <taxon>Pseudomonadota</taxon>
        <taxon>Alphaproteobacteria</taxon>
        <taxon>Hyphomicrobiales</taxon>
        <taxon>Methylobacteriaceae</taxon>
        <taxon>Methylobacterium</taxon>
    </lineage>
</organism>
<reference evidence="1 2" key="2">
    <citation type="journal article" date="2013" name="Genome Announc.">
        <title>Draft Genome Sequence of Methylobacterium mesophilicum Strain SR1.6/6, Isolated from Citrus sinensis.</title>
        <authorList>
            <person name="Marinho Almeida D."/>
            <person name="Dini-Andreote F."/>
            <person name="Camargo Neves A.A."/>
            <person name="Juca Ramos R.T."/>
            <person name="Andreote F.D."/>
            <person name="Carneiro A.R."/>
            <person name="Oliveira de Souza Lima A."/>
            <person name="Caracciolo Gomes de Sa P.H."/>
            <person name="Ribeiro Barbosa M.S."/>
            <person name="Araujo W.L."/>
            <person name="Silva A."/>
        </authorList>
    </citation>
    <scope>NUCLEOTIDE SEQUENCE [LARGE SCALE GENOMIC DNA]</scope>
    <source>
        <strain evidence="1 2">SR1.6/6</strain>
    </source>
</reference>
<accession>A0A6B9FXT7</accession>
<keyword evidence="1" id="KW-0282">Flagellum</keyword>
<dbReference type="Proteomes" id="UP000012488">
    <property type="component" value="Chromosome"/>
</dbReference>
<reference evidence="1 2" key="1">
    <citation type="journal article" date="2012" name="Genet. Mol. Biol.">
        <title>Analysis of 16S rRNA and mxaF genes revealing insights into Methylobacterium niche-specific plant association.</title>
        <authorList>
            <person name="Dourado M.N."/>
            <person name="Andreote F.D."/>
            <person name="Dini-Andreote F."/>
            <person name="Conti R."/>
            <person name="Araujo J.M."/>
            <person name="Araujo W.L."/>
        </authorList>
    </citation>
    <scope>NUCLEOTIDE SEQUENCE [LARGE SCALE GENOMIC DNA]</scope>
    <source>
        <strain evidence="1 2">SR1.6/6</strain>
    </source>
</reference>
<sequence>MIEAVRTATTGMTQAADRFGTAAQTIASSGAPVGATALAPADRVDLSGAAAELIGSKSAFALNAAVARTADRMTGQLLDVSA</sequence>
<evidence type="ECO:0000313" key="2">
    <source>
        <dbReference type="Proteomes" id="UP000012488"/>
    </source>
</evidence>
<dbReference type="AlphaFoldDB" id="A0A6B9FXT7"/>
<protein>
    <submittedName>
        <fullName evidence="1">Flagellar protein</fullName>
    </submittedName>
</protein>